<keyword evidence="1" id="KW-0175">Coiled coil</keyword>
<feature type="coiled-coil region" evidence="1">
    <location>
        <begin position="183"/>
        <end position="210"/>
    </location>
</feature>
<dbReference type="AlphaFoldDB" id="A0A0G4FT86"/>
<dbReference type="Pfam" id="PF10184">
    <property type="entry name" value="DUF2358"/>
    <property type="match status" value="1"/>
</dbReference>
<accession>A0A0G4FT86</accession>
<feature type="chain" id="PRO_5005189043" description="SnoaL-like domain-containing protein" evidence="3">
    <location>
        <begin position="26"/>
        <end position="275"/>
    </location>
</feature>
<feature type="region of interest" description="Disordered" evidence="2">
    <location>
        <begin position="34"/>
        <end position="76"/>
    </location>
</feature>
<dbReference type="PhylomeDB" id="A0A0G4FT86"/>
<dbReference type="InterPro" id="IPR032710">
    <property type="entry name" value="NTF2-like_dom_sf"/>
</dbReference>
<sequence length="275" mass="31174">MQLDYRFCNLLLVFLTAWQFDAVESFPLLPFRESSVSRPKKNGQPSHRAQGGWSSLSMGKEQGDGDEKEKKKRFRTEAESVDAPLKAVWFASEAFGDAVGFLKRGGSAAEVGGQGAATGQTAKALPFSQAQERLRKDYDRVYFVTGDMDLDLYEADCLFADPFVSFTGLSRFKKNLDNLGAFMEDVDLKLTDWKTKKEQMEETNAKTKADVVRTKWRFRCTLGLPWRPTLAARGGTDHYFSPDTGRIVRHVEQWDIDPWDALKQLLRPGKQKVQK</sequence>
<dbReference type="VEuPathDB" id="CryptoDB:Cvel_18638"/>
<protein>
    <recommendedName>
        <fullName evidence="5">SnoaL-like domain-containing protein</fullName>
    </recommendedName>
</protein>
<reference evidence="4" key="1">
    <citation type="submission" date="2014-11" db="EMBL/GenBank/DDBJ databases">
        <authorList>
            <person name="Otto D Thomas"/>
            <person name="Naeem Raeece"/>
        </authorList>
    </citation>
    <scope>NUCLEOTIDE SEQUENCE</scope>
</reference>
<dbReference type="EMBL" id="CDMZ01000614">
    <property type="protein sequence ID" value="CEM17938.1"/>
    <property type="molecule type" value="Genomic_DNA"/>
</dbReference>
<dbReference type="PANTHER" id="PTHR34123:SF1">
    <property type="entry name" value="OS04G0578200 PROTEIN"/>
    <property type="match status" value="1"/>
</dbReference>
<dbReference type="PANTHER" id="PTHR34123">
    <property type="entry name" value="OS04G0578200 PROTEIN"/>
    <property type="match status" value="1"/>
</dbReference>
<organism evidence="4">
    <name type="scientific">Chromera velia CCMP2878</name>
    <dbReference type="NCBI Taxonomy" id="1169474"/>
    <lineage>
        <taxon>Eukaryota</taxon>
        <taxon>Sar</taxon>
        <taxon>Alveolata</taxon>
        <taxon>Colpodellida</taxon>
        <taxon>Chromeraceae</taxon>
        <taxon>Chromera</taxon>
    </lineage>
</organism>
<evidence type="ECO:0000313" key="4">
    <source>
        <dbReference type="EMBL" id="CEM17938.1"/>
    </source>
</evidence>
<name>A0A0G4FT86_9ALVE</name>
<gene>
    <name evidence="4" type="ORF">Cvel_18638</name>
</gene>
<keyword evidence="3" id="KW-0732">Signal</keyword>
<feature type="signal peptide" evidence="3">
    <location>
        <begin position="1"/>
        <end position="25"/>
    </location>
</feature>
<evidence type="ECO:0000256" key="1">
    <source>
        <dbReference type="SAM" id="Coils"/>
    </source>
</evidence>
<feature type="compositionally biased region" description="Polar residues" evidence="2">
    <location>
        <begin position="43"/>
        <end position="57"/>
    </location>
</feature>
<evidence type="ECO:0000256" key="2">
    <source>
        <dbReference type="SAM" id="MobiDB-lite"/>
    </source>
</evidence>
<evidence type="ECO:0008006" key="5">
    <source>
        <dbReference type="Google" id="ProtNLM"/>
    </source>
</evidence>
<proteinExistence type="predicted"/>
<evidence type="ECO:0000256" key="3">
    <source>
        <dbReference type="SAM" id="SignalP"/>
    </source>
</evidence>
<dbReference type="InterPro" id="IPR018790">
    <property type="entry name" value="DUF2358"/>
</dbReference>
<dbReference type="SUPFAM" id="SSF54427">
    <property type="entry name" value="NTF2-like"/>
    <property type="match status" value="1"/>
</dbReference>